<organism evidence="2 3">
    <name type="scientific">Paraglomus brasilianum</name>
    <dbReference type="NCBI Taxonomy" id="144538"/>
    <lineage>
        <taxon>Eukaryota</taxon>
        <taxon>Fungi</taxon>
        <taxon>Fungi incertae sedis</taxon>
        <taxon>Mucoromycota</taxon>
        <taxon>Glomeromycotina</taxon>
        <taxon>Glomeromycetes</taxon>
        <taxon>Paraglomerales</taxon>
        <taxon>Paraglomeraceae</taxon>
        <taxon>Paraglomus</taxon>
    </lineage>
</organism>
<name>A0A9N9E558_9GLOM</name>
<evidence type="ECO:0000313" key="2">
    <source>
        <dbReference type="EMBL" id="CAG8658790.1"/>
    </source>
</evidence>
<keyword evidence="1" id="KW-0175">Coiled coil</keyword>
<protein>
    <submittedName>
        <fullName evidence="2">4630_t:CDS:1</fullName>
    </submittedName>
</protein>
<reference evidence="2" key="1">
    <citation type="submission" date="2021-06" db="EMBL/GenBank/DDBJ databases">
        <authorList>
            <person name="Kallberg Y."/>
            <person name="Tangrot J."/>
            <person name="Rosling A."/>
        </authorList>
    </citation>
    <scope>NUCLEOTIDE SEQUENCE</scope>
    <source>
        <strain evidence="2">BR232B</strain>
    </source>
</reference>
<accession>A0A9N9E558</accession>
<proteinExistence type="predicted"/>
<feature type="non-terminal residue" evidence="2">
    <location>
        <position position="102"/>
    </location>
</feature>
<dbReference type="AlphaFoldDB" id="A0A9N9E558"/>
<feature type="coiled-coil region" evidence="1">
    <location>
        <begin position="13"/>
        <end position="47"/>
    </location>
</feature>
<dbReference type="OrthoDB" id="10503606at2759"/>
<evidence type="ECO:0000256" key="1">
    <source>
        <dbReference type="SAM" id="Coils"/>
    </source>
</evidence>
<keyword evidence="3" id="KW-1185">Reference proteome</keyword>
<evidence type="ECO:0000313" key="3">
    <source>
        <dbReference type="Proteomes" id="UP000789739"/>
    </source>
</evidence>
<gene>
    <name evidence="2" type="ORF">PBRASI_LOCUS10670</name>
</gene>
<comment type="caution">
    <text evidence="2">The sequence shown here is derived from an EMBL/GenBank/DDBJ whole genome shotgun (WGS) entry which is preliminary data.</text>
</comment>
<dbReference type="Proteomes" id="UP000789739">
    <property type="component" value="Unassembled WGS sequence"/>
</dbReference>
<sequence length="102" mass="12371">NNYKRLVDYDKERNQHLANLVRFQDYLKNLEQEKENYLINIQEALNTEIPGIEELRKKTRQQKEIEKILAKEIKEYQAKWKQYLATKPLPELSQKQNKIKAL</sequence>
<feature type="non-terminal residue" evidence="2">
    <location>
        <position position="1"/>
    </location>
</feature>
<dbReference type="EMBL" id="CAJVPI010003467">
    <property type="protein sequence ID" value="CAG8658790.1"/>
    <property type="molecule type" value="Genomic_DNA"/>
</dbReference>